<dbReference type="SUPFAM" id="SSF55961">
    <property type="entry name" value="Bet v1-like"/>
    <property type="match status" value="1"/>
</dbReference>
<name>A0ABS6ARX9_9NOCA</name>
<dbReference type="InterPro" id="IPR019587">
    <property type="entry name" value="Polyketide_cyclase/dehydratase"/>
</dbReference>
<dbReference type="Pfam" id="PF10604">
    <property type="entry name" value="Polyketide_cyc2"/>
    <property type="match status" value="1"/>
</dbReference>
<dbReference type="RefSeq" id="WP_215915583.1">
    <property type="nucleotide sequence ID" value="NZ_JAHKNI010000001.1"/>
</dbReference>
<organism evidence="1 2">
    <name type="scientific">Nocardia albiluteola</name>
    <dbReference type="NCBI Taxonomy" id="2842303"/>
    <lineage>
        <taxon>Bacteria</taxon>
        <taxon>Bacillati</taxon>
        <taxon>Actinomycetota</taxon>
        <taxon>Actinomycetes</taxon>
        <taxon>Mycobacteriales</taxon>
        <taxon>Nocardiaceae</taxon>
        <taxon>Nocardia</taxon>
    </lineage>
</organism>
<dbReference type="Proteomes" id="UP000733379">
    <property type="component" value="Unassembled WGS sequence"/>
</dbReference>
<dbReference type="EMBL" id="JAHKNI010000001">
    <property type="protein sequence ID" value="MBU3060777.1"/>
    <property type="molecule type" value="Genomic_DNA"/>
</dbReference>
<reference evidence="1 2" key="1">
    <citation type="submission" date="2021-06" db="EMBL/GenBank/DDBJ databases">
        <title>Actinomycetes sequencing.</title>
        <authorList>
            <person name="Shan Q."/>
        </authorList>
    </citation>
    <scope>NUCLEOTIDE SEQUENCE [LARGE SCALE GENOMIC DNA]</scope>
    <source>
        <strain evidence="1 2">NEAU-G5</strain>
    </source>
</reference>
<sequence>MSESMRWPVADFDPVRRLRVIAAAAPGGHLHEAVLDAAPDRVWAVMSDLEGELPRWLFADIASARYLPDRAGSARRLLVRGRSGLRARFTVVLEPGWCLMQSRFLLGGMAVVPEAAGTRVAVLGGFRGALRPLGPVARAFAGHNDAAAIGRLTGRIDSAT</sequence>
<gene>
    <name evidence="1" type="ORF">KO481_04465</name>
</gene>
<keyword evidence="2" id="KW-1185">Reference proteome</keyword>
<evidence type="ECO:0000313" key="1">
    <source>
        <dbReference type="EMBL" id="MBU3060777.1"/>
    </source>
</evidence>
<accession>A0ABS6ARX9</accession>
<proteinExistence type="predicted"/>
<protein>
    <submittedName>
        <fullName evidence="1">SRPBCC family protein</fullName>
    </submittedName>
</protein>
<comment type="caution">
    <text evidence="1">The sequence shown here is derived from an EMBL/GenBank/DDBJ whole genome shotgun (WGS) entry which is preliminary data.</text>
</comment>
<evidence type="ECO:0000313" key="2">
    <source>
        <dbReference type="Proteomes" id="UP000733379"/>
    </source>
</evidence>